<sequence>MDIVNNTPYLYDKSGRILVTNDTVYRIIEKKDKIDSYLRLLRSDNIFKLYNKGLIETKIVEEKSNTNLLVLEHKYLPFILHPAEYTCEMYWQAARQFIELNQECLKVGFVTYDAHPYNITFYRSNPVFYDFGSLIQAQVVSIEWFQEFWEKFVIPIWLSSFSKKTFKFSKELRKEHQYGFGTSLLTSSFSKKLLFRKFLKLVQLRESPELLFNEILKWLDDHRPIPVSKQYWSNYYKGEEFDLLTPQNMKERFCLEIFQNNKYDKVVDLASNKGYFSEMAEYFGAEVLSFDYEEEVVNSLLKRNKVTAAHIDFNIPTPALGVSLFWGDMFSRLQGDLVIALGLIHHICIRQKTPVYLFCQTCLQLASKGILLEFVYMEDKHVKQWNEPKPQNYDIETIGKFFSPKFTNRMTSKLESADGLKRRYIYFFTN</sequence>
<gene>
    <name evidence="1" type="ORF">BST86_07765</name>
</gene>
<organism evidence="1 2">
    <name type="scientific">Nonlabens agnitus</name>
    <dbReference type="NCBI Taxonomy" id="870484"/>
    <lineage>
        <taxon>Bacteria</taxon>
        <taxon>Pseudomonadati</taxon>
        <taxon>Bacteroidota</taxon>
        <taxon>Flavobacteriia</taxon>
        <taxon>Flavobacteriales</taxon>
        <taxon>Flavobacteriaceae</taxon>
        <taxon>Nonlabens</taxon>
    </lineage>
</organism>
<accession>A0A2S9WU43</accession>
<dbReference type="SUPFAM" id="SSF53335">
    <property type="entry name" value="S-adenosyl-L-methionine-dependent methyltransferases"/>
    <property type="match status" value="1"/>
</dbReference>
<dbReference type="RefSeq" id="WP_105982782.1">
    <property type="nucleotide sequence ID" value="NZ_MQUC01000003.1"/>
</dbReference>
<dbReference type="EMBL" id="MQUC01000003">
    <property type="protein sequence ID" value="PRP67002.1"/>
    <property type="molecule type" value="Genomic_DNA"/>
</dbReference>
<keyword evidence="2" id="KW-1185">Reference proteome</keyword>
<protein>
    <recommendedName>
        <fullName evidence="3">Methyltransferase</fullName>
    </recommendedName>
</protein>
<comment type="caution">
    <text evidence="1">The sequence shown here is derived from an EMBL/GenBank/DDBJ whole genome shotgun (WGS) entry which is preliminary data.</text>
</comment>
<proteinExistence type="predicted"/>
<evidence type="ECO:0000313" key="1">
    <source>
        <dbReference type="EMBL" id="PRP67002.1"/>
    </source>
</evidence>
<dbReference type="Gene3D" id="3.40.50.150">
    <property type="entry name" value="Vaccinia Virus protein VP39"/>
    <property type="match status" value="1"/>
</dbReference>
<dbReference type="Proteomes" id="UP000239532">
    <property type="component" value="Unassembled WGS sequence"/>
</dbReference>
<evidence type="ECO:0000313" key="2">
    <source>
        <dbReference type="Proteomes" id="UP000239532"/>
    </source>
</evidence>
<evidence type="ECO:0008006" key="3">
    <source>
        <dbReference type="Google" id="ProtNLM"/>
    </source>
</evidence>
<dbReference type="InterPro" id="IPR029063">
    <property type="entry name" value="SAM-dependent_MTases_sf"/>
</dbReference>
<reference evidence="1 2" key="1">
    <citation type="submission" date="2016-11" db="EMBL/GenBank/DDBJ databases">
        <title>Trade-off between light-utilization and light-protection in marine flavobacteria.</title>
        <authorList>
            <person name="Kumagai Y."/>
        </authorList>
    </citation>
    <scope>NUCLEOTIDE SEQUENCE [LARGE SCALE GENOMIC DNA]</scope>
    <source>
        <strain evidence="1 2">JCM 17109</strain>
    </source>
</reference>
<name>A0A2S9WU43_9FLAO</name>
<dbReference type="AlphaFoldDB" id="A0A2S9WU43"/>
<dbReference type="OrthoDB" id="9765084at2"/>